<evidence type="ECO:0000259" key="1">
    <source>
        <dbReference type="Pfam" id="PF07398"/>
    </source>
</evidence>
<dbReference type="Gene3D" id="1.20.120.450">
    <property type="entry name" value="dinb family like domain"/>
    <property type="match status" value="1"/>
</dbReference>
<feature type="domain" description="MDMPI C-terminal" evidence="1">
    <location>
        <begin position="184"/>
        <end position="246"/>
    </location>
</feature>
<organism evidence="3 4">
    <name type="scientific">Pseudonocardia eucalypti</name>
    <dbReference type="NCBI Taxonomy" id="648755"/>
    <lineage>
        <taxon>Bacteria</taxon>
        <taxon>Bacillati</taxon>
        <taxon>Actinomycetota</taxon>
        <taxon>Actinomycetes</taxon>
        <taxon>Pseudonocardiales</taxon>
        <taxon>Pseudonocardiaceae</taxon>
        <taxon>Pseudonocardia</taxon>
    </lineage>
</organism>
<dbReference type="Pfam" id="PF11716">
    <property type="entry name" value="MDMPI_N"/>
    <property type="match status" value="1"/>
</dbReference>
<dbReference type="Proteomes" id="UP001428817">
    <property type="component" value="Unassembled WGS sequence"/>
</dbReference>
<gene>
    <name evidence="3" type="ORF">GCM10023321_10360</name>
</gene>
<dbReference type="InterPro" id="IPR024344">
    <property type="entry name" value="MDMPI_metal-binding"/>
</dbReference>
<reference evidence="4" key="1">
    <citation type="journal article" date="2019" name="Int. J. Syst. Evol. Microbiol.">
        <title>The Global Catalogue of Microorganisms (GCM) 10K type strain sequencing project: providing services to taxonomists for standard genome sequencing and annotation.</title>
        <authorList>
            <consortium name="The Broad Institute Genomics Platform"/>
            <consortium name="The Broad Institute Genome Sequencing Center for Infectious Disease"/>
            <person name="Wu L."/>
            <person name="Ma J."/>
        </authorList>
    </citation>
    <scope>NUCLEOTIDE SEQUENCE [LARGE SCALE GENOMIC DNA]</scope>
    <source>
        <strain evidence="4">JCM 18303</strain>
    </source>
</reference>
<evidence type="ECO:0000313" key="4">
    <source>
        <dbReference type="Proteomes" id="UP001428817"/>
    </source>
</evidence>
<name>A0ABP9PL44_9PSEU</name>
<evidence type="ECO:0008006" key="5">
    <source>
        <dbReference type="Google" id="ProtNLM"/>
    </source>
</evidence>
<dbReference type="InterPro" id="IPR034660">
    <property type="entry name" value="DinB/YfiT-like"/>
</dbReference>
<sequence>MYAMTRSTTRPTEAEEFLTALQDTPPHALTACPEWTVHDTGAHLAGIYEEVIRHVQAYAAGTPLTTTRSFEEREAPFRELSAPQLLNIVDREEQRMRQEIHAVIDEEPDATLWWTGRWMRVDAFLSHLRNECAIHRWDIYGDDETNMKLLQQFDLFKHAVTNIGPKPLCARGINKYGAELSGLSARIRTEGLPDLHITISGTVPTMEIVDPTDEPTISGDQEARLLLLWGRSPTPATRLQATGPHDTVLRLRRLLSGY</sequence>
<accession>A0ABP9PL44</accession>
<dbReference type="InterPro" id="IPR010872">
    <property type="entry name" value="MDMPI_C-term_domain"/>
</dbReference>
<dbReference type="Pfam" id="PF07398">
    <property type="entry name" value="MDMPI_C"/>
    <property type="match status" value="1"/>
</dbReference>
<comment type="caution">
    <text evidence="3">The sequence shown here is derived from an EMBL/GenBank/DDBJ whole genome shotgun (WGS) entry which is preliminary data.</text>
</comment>
<dbReference type="SUPFAM" id="SSF109854">
    <property type="entry name" value="DinB/YfiT-like putative metalloenzymes"/>
    <property type="match status" value="1"/>
</dbReference>
<protein>
    <recommendedName>
        <fullName evidence="5">Mycothiol-dependent maleylpyruvate isomerase metal-binding domain-containing protein</fullName>
    </recommendedName>
</protein>
<feature type="domain" description="Mycothiol-dependent maleylpyruvate isomerase metal-binding" evidence="2">
    <location>
        <begin position="14"/>
        <end position="139"/>
    </location>
</feature>
<dbReference type="EMBL" id="BAABJP010000004">
    <property type="protein sequence ID" value="GAA5148300.1"/>
    <property type="molecule type" value="Genomic_DNA"/>
</dbReference>
<proteinExistence type="predicted"/>
<keyword evidence="4" id="KW-1185">Reference proteome</keyword>
<evidence type="ECO:0000259" key="2">
    <source>
        <dbReference type="Pfam" id="PF11716"/>
    </source>
</evidence>
<evidence type="ECO:0000313" key="3">
    <source>
        <dbReference type="EMBL" id="GAA5148300.1"/>
    </source>
</evidence>